<dbReference type="EMBL" id="JACXVP010000005">
    <property type="protein sequence ID" value="KAG5604492.1"/>
    <property type="molecule type" value="Genomic_DNA"/>
</dbReference>
<evidence type="ECO:0000313" key="8">
    <source>
        <dbReference type="Proteomes" id="UP000824120"/>
    </source>
</evidence>
<dbReference type="InterPro" id="IPR044991">
    <property type="entry name" value="TET_plant"/>
</dbReference>
<sequence length="271" mass="31125">MDFGKNGYIIMLILNLFGIIISIPIIIIPLITVNKFCRETSMSMFLIAGIMILTWSLAGLASSICCWKIGFQEFVYMRSQVFILFIVVLLGTMAWWQSRTDSRMYTYYDWETFKNCMVKKQICQRNLGHGLDRLSPYASSTLQDACCKYPKICNNSGNNTSKNESTNSRDPFTWMDTYDGFPVTDNQNKSTETIEDCRQWSSDPNKLCFECYACKKGYLFKQDQNWATALSICVINSVVLLSFSCYFYSKNFEEPGREKSKSSKVHPTSSV</sequence>
<feature type="transmembrane region" description="Helical" evidence="6">
    <location>
        <begin position="76"/>
        <end position="96"/>
    </location>
</feature>
<dbReference type="OrthoDB" id="1254116at2759"/>
<keyword evidence="5 6" id="KW-0472">Membrane</keyword>
<keyword evidence="3 6" id="KW-0812">Transmembrane</keyword>
<accession>A0A9J5YZH7</accession>
<organism evidence="7 8">
    <name type="scientific">Solanum commersonii</name>
    <name type="common">Commerson's wild potato</name>
    <name type="synonym">Commerson's nightshade</name>
    <dbReference type="NCBI Taxonomy" id="4109"/>
    <lineage>
        <taxon>Eukaryota</taxon>
        <taxon>Viridiplantae</taxon>
        <taxon>Streptophyta</taxon>
        <taxon>Embryophyta</taxon>
        <taxon>Tracheophyta</taxon>
        <taxon>Spermatophyta</taxon>
        <taxon>Magnoliopsida</taxon>
        <taxon>eudicotyledons</taxon>
        <taxon>Gunneridae</taxon>
        <taxon>Pentapetalae</taxon>
        <taxon>asterids</taxon>
        <taxon>lamiids</taxon>
        <taxon>Solanales</taxon>
        <taxon>Solanaceae</taxon>
        <taxon>Solanoideae</taxon>
        <taxon>Solaneae</taxon>
        <taxon>Solanum</taxon>
    </lineage>
</organism>
<dbReference type="GO" id="GO:0009734">
    <property type="term" value="P:auxin-activated signaling pathway"/>
    <property type="evidence" value="ECO:0007669"/>
    <property type="project" value="InterPro"/>
</dbReference>
<evidence type="ECO:0008006" key="9">
    <source>
        <dbReference type="Google" id="ProtNLM"/>
    </source>
</evidence>
<evidence type="ECO:0000256" key="1">
    <source>
        <dbReference type="ARBA" id="ARBA00004370"/>
    </source>
</evidence>
<evidence type="ECO:0000256" key="5">
    <source>
        <dbReference type="ARBA" id="ARBA00023136"/>
    </source>
</evidence>
<comment type="caution">
    <text evidence="7">The sequence shown here is derived from an EMBL/GenBank/DDBJ whole genome shotgun (WGS) entry which is preliminary data.</text>
</comment>
<keyword evidence="4 6" id="KW-1133">Transmembrane helix</keyword>
<gene>
    <name evidence="7" type="ORF">H5410_025984</name>
</gene>
<dbReference type="Proteomes" id="UP000824120">
    <property type="component" value="Chromosome 5"/>
</dbReference>
<evidence type="ECO:0000256" key="4">
    <source>
        <dbReference type="ARBA" id="ARBA00022989"/>
    </source>
</evidence>
<feature type="transmembrane region" description="Helical" evidence="6">
    <location>
        <begin position="45"/>
        <end position="70"/>
    </location>
</feature>
<dbReference type="GO" id="GO:0016020">
    <property type="term" value="C:membrane"/>
    <property type="evidence" value="ECO:0007669"/>
    <property type="project" value="UniProtKB-SubCell"/>
</dbReference>
<proteinExistence type="inferred from homology"/>
<comment type="subcellular location">
    <subcellularLocation>
        <location evidence="1">Membrane</location>
    </subcellularLocation>
</comment>
<dbReference type="PANTHER" id="PTHR32191">
    <property type="entry name" value="TETRASPANIN-8-RELATED"/>
    <property type="match status" value="1"/>
</dbReference>
<protein>
    <recommendedName>
        <fullName evidence="9">Senescence-associated protein</fullName>
    </recommendedName>
</protein>
<keyword evidence="8" id="KW-1185">Reference proteome</keyword>
<comment type="similarity">
    <text evidence="2">Belongs to the tetraspanin (TM4SF) family.</text>
</comment>
<feature type="transmembrane region" description="Helical" evidence="6">
    <location>
        <begin position="226"/>
        <end position="249"/>
    </location>
</feature>
<reference evidence="7 8" key="1">
    <citation type="submission" date="2020-09" db="EMBL/GenBank/DDBJ databases">
        <title>De no assembly of potato wild relative species, Solanum commersonii.</title>
        <authorList>
            <person name="Cho K."/>
        </authorList>
    </citation>
    <scope>NUCLEOTIDE SEQUENCE [LARGE SCALE GENOMIC DNA]</scope>
    <source>
        <strain evidence="7">LZ3.2</strain>
        <tissue evidence="7">Leaf</tissue>
    </source>
</reference>
<feature type="transmembrane region" description="Helical" evidence="6">
    <location>
        <begin position="6"/>
        <end position="33"/>
    </location>
</feature>
<dbReference type="AlphaFoldDB" id="A0A9J5YZH7"/>
<evidence type="ECO:0000256" key="3">
    <source>
        <dbReference type="ARBA" id="ARBA00022692"/>
    </source>
</evidence>
<evidence type="ECO:0000256" key="2">
    <source>
        <dbReference type="ARBA" id="ARBA00006840"/>
    </source>
</evidence>
<evidence type="ECO:0000256" key="6">
    <source>
        <dbReference type="SAM" id="Phobius"/>
    </source>
</evidence>
<name>A0A9J5YZH7_SOLCO</name>
<evidence type="ECO:0000313" key="7">
    <source>
        <dbReference type="EMBL" id="KAG5604492.1"/>
    </source>
</evidence>